<dbReference type="Proteomes" id="UP000291259">
    <property type="component" value="Chromosome"/>
</dbReference>
<proteinExistence type="predicted"/>
<dbReference type="KEGG" id="agf:ET445_03755"/>
<keyword evidence="3" id="KW-1185">Reference proteome</keyword>
<name>A0A4V0YGW1_9MICO</name>
<evidence type="ECO:0000256" key="1">
    <source>
        <dbReference type="SAM" id="MobiDB-lite"/>
    </source>
</evidence>
<reference evidence="2 3" key="1">
    <citation type="submission" date="2019-01" db="EMBL/GenBank/DDBJ databases">
        <title>Genome sequencing of strain FW100M-8.</title>
        <authorList>
            <person name="Heo J."/>
            <person name="Kim S.-J."/>
            <person name="Kim J.-S."/>
            <person name="Hong S.-B."/>
            <person name="Kwon S.-W."/>
        </authorList>
    </citation>
    <scope>NUCLEOTIDE SEQUENCE [LARGE SCALE GENOMIC DNA]</scope>
    <source>
        <strain evidence="2 3">FW100M-8</strain>
    </source>
</reference>
<evidence type="ECO:0000313" key="2">
    <source>
        <dbReference type="EMBL" id="QAY72591.1"/>
    </source>
</evidence>
<dbReference type="RefSeq" id="WP_129188967.1">
    <property type="nucleotide sequence ID" value="NZ_CP035491.1"/>
</dbReference>
<dbReference type="AlphaFoldDB" id="A0A4V0YGW1"/>
<evidence type="ECO:0000313" key="3">
    <source>
        <dbReference type="Proteomes" id="UP000291259"/>
    </source>
</evidence>
<dbReference type="EMBL" id="CP035491">
    <property type="protein sequence ID" value="QAY72591.1"/>
    <property type="molecule type" value="Genomic_DNA"/>
</dbReference>
<sequence length="213" mass="23400">MLVARLDRTDGFVASLLGGGFGFVRRQCLLERVELLALSPFLRLAVLLEVSKLFREVVRVERAVDEDRLSLGDGRLHAVLGDLVVEHGSEVGFMQPDLEVHRVRVRQVREVGHQMPRRVAGVQVAFEQFPPRALDHAGLVGERSKNQERKRRRLTGSVDDHGDDFGLESPAALRREVVCPVVSIALAPPASGVAVRRRRSGSLLLLPSAPGTG</sequence>
<gene>
    <name evidence="2" type="ORF">ET445_03755</name>
</gene>
<accession>A0A4V0YGW1</accession>
<organism evidence="2 3">
    <name type="scientific">Agromyces protaetiae</name>
    <dbReference type="NCBI Taxonomy" id="2509455"/>
    <lineage>
        <taxon>Bacteria</taxon>
        <taxon>Bacillati</taxon>
        <taxon>Actinomycetota</taxon>
        <taxon>Actinomycetes</taxon>
        <taxon>Micrococcales</taxon>
        <taxon>Microbacteriaceae</taxon>
        <taxon>Agromyces</taxon>
    </lineage>
</organism>
<protein>
    <submittedName>
        <fullName evidence="2">Uncharacterized protein</fullName>
    </submittedName>
</protein>
<feature type="region of interest" description="Disordered" evidence="1">
    <location>
        <begin position="137"/>
        <end position="165"/>
    </location>
</feature>